<dbReference type="SUPFAM" id="SSF52096">
    <property type="entry name" value="ClpP/crotonase"/>
    <property type="match status" value="1"/>
</dbReference>
<dbReference type="GO" id="GO:0004176">
    <property type="term" value="F:ATP-dependent peptidase activity"/>
    <property type="evidence" value="ECO:0007669"/>
    <property type="project" value="InterPro"/>
</dbReference>
<keyword evidence="3 9" id="KW-0645">Protease</keyword>
<dbReference type="PROSITE" id="PS00382">
    <property type="entry name" value="CLP_PROTEASE_HIS"/>
    <property type="match status" value="1"/>
</dbReference>
<keyword evidence="2" id="KW-0934">Plastid</keyword>
<dbReference type="InterPro" id="IPR029045">
    <property type="entry name" value="ClpP/crotonase-like_dom_sf"/>
</dbReference>
<dbReference type="InterPro" id="IPR023562">
    <property type="entry name" value="ClpP/TepA"/>
</dbReference>
<comment type="catalytic activity">
    <reaction evidence="6 7">
        <text>Hydrolysis of proteins to small peptides in the presence of ATP and magnesium. alpha-casein is the usual test substrate. In the absence of ATP, only oligopeptides shorter than five residues are hydrolyzed (such as succinyl-Leu-Tyr-|-NHMec, and Leu-Tyr-Leu-|-Tyr-Trp, in which cleavage of the -Tyr-|-Leu- and -Tyr-|-Trp bonds also occurs).</text>
        <dbReference type="EC" id="3.4.21.92"/>
    </reaction>
</comment>
<evidence type="ECO:0000256" key="2">
    <source>
        <dbReference type="ARBA" id="ARBA00022640"/>
    </source>
</evidence>
<dbReference type="EMBL" id="SWLB01000018">
    <property type="protein sequence ID" value="KAF3326302.1"/>
    <property type="molecule type" value="Genomic_DNA"/>
</dbReference>
<evidence type="ECO:0000313" key="9">
    <source>
        <dbReference type="EMBL" id="KAF3326302.1"/>
    </source>
</evidence>
<dbReference type="Proteomes" id="UP000623129">
    <property type="component" value="Unassembled WGS sequence"/>
</dbReference>
<protein>
    <recommendedName>
        <fullName evidence="8">ATP-dependent Clp protease proteolytic subunit</fullName>
    </recommendedName>
</protein>
<comment type="caution">
    <text evidence="9">The sequence shown here is derived from an EMBL/GenBank/DDBJ whole genome shotgun (WGS) entry which is preliminary data.</text>
</comment>
<accession>A0A833QR02</accession>
<keyword evidence="5" id="KW-0720">Serine protease</keyword>
<dbReference type="GO" id="GO:0051117">
    <property type="term" value="F:ATPase binding"/>
    <property type="evidence" value="ECO:0007669"/>
    <property type="project" value="TreeGrafter"/>
</dbReference>
<dbReference type="PANTHER" id="PTHR10381:SF15">
    <property type="entry name" value="CHLOROPLASTIC ATP-DEPENDENT CLP PROTEASE PROTEOLYTIC SUBUNIT 1"/>
    <property type="match status" value="1"/>
</dbReference>
<dbReference type="GO" id="GO:0006515">
    <property type="term" value="P:protein quality control for misfolded or incompletely synthesized proteins"/>
    <property type="evidence" value="ECO:0007669"/>
    <property type="project" value="TreeGrafter"/>
</dbReference>
<keyword evidence="10" id="KW-1185">Reference proteome</keyword>
<keyword evidence="4" id="KW-0378">Hydrolase</keyword>
<evidence type="ECO:0000256" key="6">
    <source>
        <dbReference type="ARBA" id="ARBA00034021"/>
    </source>
</evidence>
<dbReference type="GO" id="GO:0009368">
    <property type="term" value="C:endopeptidase Clp complex"/>
    <property type="evidence" value="ECO:0007669"/>
    <property type="project" value="TreeGrafter"/>
</dbReference>
<organism evidence="9 10">
    <name type="scientific">Carex littledalei</name>
    <dbReference type="NCBI Taxonomy" id="544730"/>
    <lineage>
        <taxon>Eukaryota</taxon>
        <taxon>Viridiplantae</taxon>
        <taxon>Streptophyta</taxon>
        <taxon>Embryophyta</taxon>
        <taxon>Tracheophyta</taxon>
        <taxon>Spermatophyta</taxon>
        <taxon>Magnoliopsida</taxon>
        <taxon>Liliopsida</taxon>
        <taxon>Poales</taxon>
        <taxon>Cyperaceae</taxon>
        <taxon>Cyperoideae</taxon>
        <taxon>Cariceae</taxon>
        <taxon>Carex</taxon>
        <taxon>Carex subgen. Euthyceras</taxon>
    </lineage>
</organism>
<gene>
    <name evidence="9" type="ORF">FCM35_KLT07932</name>
</gene>
<comment type="similarity">
    <text evidence="1 8">Belongs to the peptidase S14 family.</text>
</comment>
<dbReference type="AlphaFoldDB" id="A0A833QR02"/>
<dbReference type="CDD" id="cd07017">
    <property type="entry name" value="S14_ClpP_2"/>
    <property type="match status" value="1"/>
</dbReference>
<reference evidence="9" key="1">
    <citation type="submission" date="2020-01" db="EMBL/GenBank/DDBJ databases">
        <title>Genome sequence of Kobresia littledalei, the first chromosome-level genome in the family Cyperaceae.</title>
        <authorList>
            <person name="Qu G."/>
        </authorList>
    </citation>
    <scope>NUCLEOTIDE SEQUENCE</scope>
    <source>
        <strain evidence="9">C.B.Clarke</strain>
        <tissue evidence="9">Leaf</tissue>
    </source>
</reference>
<evidence type="ECO:0000313" key="10">
    <source>
        <dbReference type="Proteomes" id="UP000623129"/>
    </source>
</evidence>
<name>A0A833QR02_9POAL</name>
<proteinExistence type="inferred from homology"/>
<dbReference type="InterPro" id="IPR001907">
    <property type="entry name" value="ClpP"/>
</dbReference>
<dbReference type="OrthoDB" id="1875263at2759"/>
<evidence type="ECO:0000256" key="7">
    <source>
        <dbReference type="PROSITE-ProRule" id="PRU10086"/>
    </source>
</evidence>
<evidence type="ECO:0000256" key="3">
    <source>
        <dbReference type="ARBA" id="ARBA00022670"/>
    </source>
</evidence>
<dbReference type="GO" id="GO:0009536">
    <property type="term" value="C:plastid"/>
    <property type="evidence" value="ECO:0007669"/>
    <property type="project" value="UniProtKB-ARBA"/>
</dbReference>
<dbReference type="GO" id="GO:0004252">
    <property type="term" value="F:serine-type endopeptidase activity"/>
    <property type="evidence" value="ECO:0007669"/>
    <property type="project" value="UniProtKB-EC"/>
</dbReference>
<evidence type="ECO:0000256" key="1">
    <source>
        <dbReference type="ARBA" id="ARBA00007039"/>
    </source>
</evidence>
<feature type="active site" evidence="7">
    <location>
        <position position="31"/>
    </location>
</feature>
<evidence type="ECO:0000256" key="4">
    <source>
        <dbReference type="ARBA" id="ARBA00022801"/>
    </source>
</evidence>
<sequence length="109" mass="12031">MGLAASGASLILVGGTITKRIAFPNARILIHQPSSAPIRKNIDVLLMEAEDMLELRNTIADIYAENTGKPVDVIQKDLERDSFMSATEAQDYGIVDRVAKFKKENEIKE</sequence>
<evidence type="ECO:0000256" key="8">
    <source>
        <dbReference type="RuleBase" id="RU003567"/>
    </source>
</evidence>
<dbReference type="PANTHER" id="PTHR10381">
    <property type="entry name" value="ATP-DEPENDENT CLP PROTEASE PROTEOLYTIC SUBUNIT"/>
    <property type="match status" value="1"/>
</dbReference>
<dbReference type="PRINTS" id="PR00127">
    <property type="entry name" value="CLPPROTEASEP"/>
</dbReference>
<dbReference type="InterPro" id="IPR033135">
    <property type="entry name" value="ClpP_His_AS"/>
</dbReference>
<dbReference type="Gene3D" id="3.90.226.10">
    <property type="entry name" value="2-enoyl-CoA Hydratase, Chain A, domain 1"/>
    <property type="match status" value="1"/>
</dbReference>
<evidence type="ECO:0000256" key="5">
    <source>
        <dbReference type="ARBA" id="ARBA00022825"/>
    </source>
</evidence>
<dbReference type="Pfam" id="PF00574">
    <property type="entry name" value="CLP_protease"/>
    <property type="match status" value="1"/>
</dbReference>